<feature type="non-terminal residue" evidence="1">
    <location>
        <position position="1"/>
    </location>
</feature>
<reference evidence="1 2" key="1">
    <citation type="journal article" date="2018" name="Front. Plant Sci.">
        <title>Red Clover (Trifolium pratense) and Zigzag Clover (T. medium) - A Picture of Genomic Similarities and Differences.</title>
        <authorList>
            <person name="Dluhosova J."/>
            <person name="Istvanek J."/>
            <person name="Nedelnik J."/>
            <person name="Repkova J."/>
        </authorList>
    </citation>
    <scope>NUCLEOTIDE SEQUENCE [LARGE SCALE GENOMIC DNA]</scope>
    <source>
        <strain evidence="2">cv. 10/8</strain>
        <tissue evidence="1">Leaf</tissue>
    </source>
</reference>
<evidence type="ECO:0000313" key="2">
    <source>
        <dbReference type="Proteomes" id="UP000265520"/>
    </source>
</evidence>
<keyword evidence="2" id="KW-1185">Reference proteome</keyword>
<protein>
    <submittedName>
        <fullName evidence="1">Uncharacterized protein</fullName>
    </submittedName>
</protein>
<dbReference type="Proteomes" id="UP000265520">
    <property type="component" value="Unassembled WGS sequence"/>
</dbReference>
<proteinExistence type="predicted"/>
<dbReference type="AlphaFoldDB" id="A0A392Q5F5"/>
<evidence type="ECO:0000313" key="1">
    <source>
        <dbReference type="EMBL" id="MCI18485.1"/>
    </source>
</evidence>
<comment type="caution">
    <text evidence="1">The sequence shown here is derived from an EMBL/GenBank/DDBJ whole genome shotgun (WGS) entry which is preliminary data.</text>
</comment>
<organism evidence="1 2">
    <name type="scientific">Trifolium medium</name>
    <dbReference type="NCBI Taxonomy" id="97028"/>
    <lineage>
        <taxon>Eukaryota</taxon>
        <taxon>Viridiplantae</taxon>
        <taxon>Streptophyta</taxon>
        <taxon>Embryophyta</taxon>
        <taxon>Tracheophyta</taxon>
        <taxon>Spermatophyta</taxon>
        <taxon>Magnoliopsida</taxon>
        <taxon>eudicotyledons</taxon>
        <taxon>Gunneridae</taxon>
        <taxon>Pentapetalae</taxon>
        <taxon>rosids</taxon>
        <taxon>fabids</taxon>
        <taxon>Fabales</taxon>
        <taxon>Fabaceae</taxon>
        <taxon>Papilionoideae</taxon>
        <taxon>50 kb inversion clade</taxon>
        <taxon>NPAAA clade</taxon>
        <taxon>Hologalegina</taxon>
        <taxon>IRL clade</taxon>
        <taxon>Trifolieae</taxon>
        <taxon>Trifolium</taxon>
    </lineage>
</organism>
<accession>A0A392Q5F5</accession>
<dbReference type="EMBL" id="LXQA010110341">
    <property type="protein sequence ID" value="MCI18485.1"/>
    <property type="molecule type" value="Genomic_DNA"/>
</dbReference>
<sequence>TVAENEGQSDSESCELSMLSVQRKTLREVEEPIIAEVLVLHSVIHKDSSHDRRTLPMKVRAEQHFVYNRKANHIIHSQNGNTT</sequence>
<name>A0A392Q5F5_9FABA</name>